<proteinExistence type="predicted"/>
<name>A0ABP0Z0I2_9ROSI</name>
<evidence type="ECO:0000313" key="2">
    <source>
        <dbReference type="Proteomes" id="UP001642487"/>
    </source>
</evidence>
<keyword evidence="2" id="KW-1185">Reference proteome</keyword>
<reference evidence="1 2" key="1">
    <citation type="submission" date="2024-03" db="EMBL/GenBank/DDBJ databases">
        <authorList>
            <person name="Gkanogiannis A."/>
            <person name="Becerra Lopez-Lavalle L."/>
        </authorList>
    </citation>
    <scope>NUCLEOTIDE SEQUENCE [LARGE SCALE GENOMIC DNA]</scope>
</reference>
<evidence type="ECO:0000313" key="1">
    <source>
        <dbReference type="EMBL" id="CAK9326283.1"/>
    </source>
</evidence>
<dbReference type="Proteomes" id="UP001642487">
    <property type="component" value="Chromosome 7"/>
</dbReference>
<dbReference type="EMBL" id="OZ021741">
    <property type="protein sequence ID" value="CAK9326283.1"/>
    <property type="molecule type" value="Genomic_DNA"/>
</dbReference>
<gene>
    <name evidence="1" type="ORF">CITCOLO1_LOCUS18625</name>
</gene>
<sequence>MDSPTPNFSCVRNTNSSFPLFDMRNIAAEASERCSALGLSGSAPRDCYLSSHAPLLWTDWYRKNHPRSRDCPSTIRARCMLTPVEDCSVQFAIVLWCNCKYG</sequence>
<protein>
    <submittedName>
        <fullName evidence="1">Uncharacterized protein</fullName>
    </submittedName>
</protein>
<organism evidence="1 2">
    <name type="scientific">Citrullus colocynthis</name>
    <name type="common">colocynth</name>
    <dbReference type="NCBI Taxonomy" id="252529"/>
    <lineage>
        <taxon>Eukaryota</taxon>
        <taxon>Viridiplantae</taxon>
        <taxon>Streptophyta</taxon>
        <taxon>Embryophyta</taxon>
        <taxon>Tracheophyta</taxon>
        <taxon>Spermatophyta</taxon>
        <taxon>Magnoliopsida</taxon>
        <taxon>eudicotyledons</taxon>
        <taxon>Gunneridae</taxon>
        <taxon>Pentapetalae</taxon>
        <taxon>rosids</taxon>
        <taxon>fabids</taxon>
        <taxon>Cucurbitales</taxon>
        <taxon>Cucurbitaceae</taxon>
        <taxon>Benincaseae</taxon>
        <taxon>Citrullus</taxon>
    </lineage>
</organism>
<accession>A0ABP0Z0I2</accession>